<dbReference type="AlphaFoldDB" id="A0A7J9FA38"/>
<dbReference type="GO" id="GO:0016705">
    <property type="term" value="F:oxidoreductase activity, acting on paired donors, with incorporation or reduction of molecular oxygen"/>
    <property type="evidence" value="ECO:0007669"/>
    <property type="project" value="InterPro"/>
</dbReference>
<evidence type="ECO:0000256" key="2">
    <source>
        <dbReference type="ARBA" id="ARBA00022617"/>
    </source>
</evidence>
<keyword evidence="6" id="KW-0503">Monooxygenase</keyword>
<keyword evidence="4" id="KW-0560">Oxidoreductase</keyword>
<comment type="caution">
    <text evidence="8">The sequence shown here is derived from an EMBL/GenBank/DDBJ whole genome shotgun (WGS) entry which is preliminary data.</text>
</comment>
<dbReference type="PANTHER" id="PTHR47947">
    <property type="entry name" value="CYTOCHROME P450 82C3-RELATED"/>
    <property type="match status" value="1"/>
</dbReference>
<gene>
    <name evidence="8" type="ORF">Gotri_003049</name>
</gene>
<evidence type="ECO:0000256" key="5">
    <source>
        <dbReference type="ARBA" id="ARBA00023004"/>
    </source>
</evidence>
<dbReference type="PANTHER" id="PTHR47947:SF8">
    <property type="entry name" value="CYTOCHROME P450 82C4-LIKE"/>
    <property type="match status" value="1"/>
</dbReference>
<feature type="signal peptide" evidence="7">
    <location>
        <begin position="1"/>
        <end position="21"/>
    </location>
</feature>
<keyword evidence="5" id="KW-0408">Iron</keyword>
<dbReference type="InterPro" id="IPR036396">
    <property type="entry name" value="Cyt_P450_sf"/>
</dbReference>
<dbReference type="Gene3D" id="1.10.630.10">
    <property type="entry name" value="Cytochrome P450"/>
    <property type="match status" value="1"/>
</dbReference>
<evidence type="ECO:0000256" key="7">
    <source>
        <dbReference type="SAM" id="SignalP"/>
    </source>
</evidence>
<evidence type="ECO:0000256" key="4">
    <source>
        <dbReference type="ARBA" id="ARBA00023002"/>
    </source>
</evidence>
<organism evidence="8 9">
    <name type="scientific">Gossypium trilobum</name>
    <dbReference type="NCBI Taxonomy" id="34281"/>
    <lineage>
        <taxon>Eukaryota</taxon>
        <taxon>Viridiplantae</taxon>
        <taxon>Streptophyta</taxon>
        <taxon>Embryophyta</taxon>
        <taxon>Tracheophyta</taxon>
        <taxon>Spermatophyta</taxon>
        <taxon>Magnoliopsida</taxon>
        <taxon>eudicotyledons</taxon>
        <taxon>Gunneridae</taxon>
        <taxon>Pentapetalae</taxon>
        <taxon>rosids</taxon>
        <taxon>malvids</taxon>
        <taxon>Malvales</taxon>
        <taxon>Malvaceae</taxon>
        <taxon>Malvoideae</taxon>
        <taxon>Gossypium</taxon>
    </lineage>
</organism>
<accession>A0A7J9FA38</accession>
<protein>
    <submittedName>
        <fullName evidence="8">Uncharacterized protein</fullName>
    </submittedName>
</protein>
<keyword evidence="2" id="KW-0349">Heme</keyword>
<comment type="similarity">
    <text evidence="1">Belongs to the cytochrome P450 family.</text>
</comment>
<evidence type="ECO:0000256" key="1">
    <source>
        <dbReference type="ARBA" id="ARBA00010617"/>
    </source>
</evidence>
<sequence length="89" mass="10134">MGHYLLLVIFIFLEKNQLLHRIFTDMAGKHGPAFLIRLGVHRALGVSNWEVAKECFTTNDKVFPISPKSIAVKYMGYDYKMLGFAPYGP</sequence>
<dbReference type="GO" id="GO:0020037">
    <property type="term" value="F:heme binding"/>
    <property type="evidence" value="ECO:0007669"/>
    <property type="project" value="InterPro"/>
</dbReference>
<name>A0A7J9FA38_9ROSI</name>
<reference evidence="8 9" key="1">
    <citation type="journal article" date="2019" name="Genome Biol. Evol.">
        <title>Insights into the evolution of the New World diploid cottons (Gossypium, subgenus Houzingenia) based on genome sequencing.</title>
        <authorList>
            <person name="Grover C.E."/>
            <person name="Arick M.A. 2nd"/>
            <person name="Thrash A."/>
            <person name="Conover J.L."/>
            <person name="Sanders W.S."/>
            <person name="Peterson D.G."/>
            <person name="Frelichowski J.E."/>
            <person name="Scheffler J.A."/>
            <person name="Scheffler B.E."/>
            <person name="Wendel J.F."/>
        </authorList>
    </citation>
    <scope>NUCLEOTIDE SEQUENCE [LARGE SCALE GENOMIC DNA]</scope>
    <source>
        <strain evidence="8">8</strain>
        <tissue evidence="8">Leaf</tissue>
    </source>
</reference>
<feature type="chain" id="PRO_5029754284" evidence="7">
    <location>
        <begin position="22"/>
        <end position="89"/>
    </location>
</feature>
<keyword evidence="7" id="KW-0732">Signal</keyword>
<keyword evidence="9" id="KW-1185">Reference proteome</keyword>
<dbReference type="InterPro" id="IPR050651">
    <property type="entry name" value="Plant_Cytochrome_P450_Monoox"/>
</dbReference>
<evidence type="ECO:0000313" key="8">
    <source>
        <dbReference type="EMBL" id="MBA0782189.1"/>
    </source>
</evidence>
<evidence type="ECO:0000313" key="9">
    <source>
        <dbReference type="Proteomes" id="UP000593568"/>
    </source>
</evidence>
<dbReference type="GO" id="GO:0005506">
    <property type="term" value="F:iron ion binding"/>
    <property type="evidence" value="ECO:0007669"/>
    <property type="project" value="InterPro"/>
</dbReference>
<dbReference type="GO" id="GO:0046246">
    <property type="term" value="P:terpene biosynthetic process"/>
    <property type="evidence" value="ECO:0007669"/>
    <property type="project" value="TreeGrafter"/>
</dbReference>
<dbReference type="GO" id="GO:0004497">
    <property type="term" value="F:monooxygenase activity"/>
    <property type="evidence" value="ECO:0007669"/>
    <property type="project" value="UniProtKB-KW"/>
</dbReference>
<dbReference type="Proteomes" id="UP000593568">
    <property type="component" value="Unassembled WGS sequence"/>
</dbReference>
<dbReference type="EMBL" id="JABEZW010000012">
    <property type="protein sequence ID" value="MBA0782189.1"/>
    <property type="molecule type" value="Genomic_DNA"/>
</dbReference>
<proteinExistence type="inferred from homology"/>
<dbReference type="SUPFAM" id="SSF48264">
    <property type="entry name" value="Cytochrome P450"/>
    <property type="match status" value="1"/>
</dbReference>
<keyword evidence="3" id="KW-0479">Metal-binding</keyword>
<evidence type="ECO:0000256" key="3">
    <source>
        <dbReference type="ARBA" id="ARBA00022723"/>
    </source>
</evidence>
<evidence type="ECO:0000256" key="6">
    <source>
        <dbReference type="ARBA" id="ARBA00023033"/>
    </source>
</evidence>